<dbReference type="PANTHER" id="PTHR45339">
    <property type="entry name" value="HYBRID SIGNAL TRANSDUCTION HISTIDINE KINASE J"/>
    <property type="match status" value="1"/>
</dbReference>
<dbReference type="PROSITE" id="PS50110">
    <property type="entry name" value="RESPONSE_REGULATORY"/>
    <property type="match status" value="1"/>
</dbReference>
<keyword evidence="8" id="KW-0067">ATP-binding</keyword>
<feature type="domain" description="Histidine kinase" evidence="14">
    <location>
        <begin position="159"/>
        <end position="380"/>
    </location>
</feature>
<dbReference type="PROSITE" id="PS50112">
    <property type="entry name" value="PAS"/>
    <property type="match status" value="1"/>
</dbReference>
<feature type="domain" description="Response regulatory" evidence="15">
    <location>
        <begin position="404"/>
        <end position="520"/>
    </location>
</feature>
<feature type="compositionally biased region" description="Basic residues" evidence="13">
    <location>
        <begin position="536"/>
        <end position="546"/>
    </location>
</feature>
<accession>A0A3L9YF36</accession>
<evidence type="ECO:0000313" key="17">
    <source>
        <dbReference type="EMBL" id="RMA58994.1"/>
    </source>
</evidence>
<keyword evidence="11" id="KW-0472">Membrane</keyword>
<evidence type="ECO:0000256" key="9">
    <source>
        <dbReference type="ARBA" id="ARBA00022989"/>
    </source>
</evidence>
<keyword evidence="7" id="KW-0547">Nucleotide-binding</keyword>
<dbReference type="InterPro" id="IPR011006">
    <property type="entry name" value="CheY-like_superfamily"/>
</dbReference>
<dbReference type="AlphaFoldDB" id="A0A3L9YF36"/>
<keyword evidence="9" id="KW-1133">Transmembrane helix</keyword>
<dbReference type="Gene3D" id="1.10.287.130">
    <property type="match status" value="1"/>
</dbReference>
<dbReference type="InterPro" id="IPR003594">
    <property type="entry name" value="HATPase_dom"/>
</dbReference>
<dbReference type="Gene3D" id="3.30.565.10">
    <property type="entry name" value="Histidine kinase-like ATPase, C-terminal domain"/>
    <property type="match status" value="1"/>
</dbReference>
<proteinExistence type="predicted"/>
<dbReference type="InterPro" id="IPR004358">
    <property type="entry name" value="Sig_transdc_His_kin-like_C"/>
</dbReference>
<dbReference type="EC" id="2.7.13.3" evidence="3"/>
<dbReference type="SUPFAM" id="SSF55874">
    <property type="entry name" value="ATPase domain of HSP90 chaperone/DNA topoisomerase II/histidine kinase"/>
    <property type="match status" value="1"/>
</dbReference>
<dbReference type="InterPro" id="IPR036097">
    <property type="entry name" value="HisK_dim/P_sf"/>
</dbReference>
<dbReference type="InterPro" id="IPR003661">
    <property type="entry name" value="HisK_dim/P_dom"/>
</dbReference>
<dbReference type="InterPro" id="IPR000014">
    <property type="entry name" value="PAS"/>
</dbReference>
<evidence type="ECO:0000259" key="14">
    <source>
        <dbReference type="PROSITE" id="PS50109"/>
    </source>
</evidence>
<dbReference type="Pfam" id="PF00072">
    <property type="entry name" value="Response_reg"/>
    <property type="match status" value="1"/>
</dbReference>
<dbReference type="CDD" id="cd16922">
    <property type="entry name" value="HATPase_EvgS-ArcB-TorS-like"/>
    <property type="match status" value="1"/>
</dbReference>
<evidence type="ECO:0000259" key="15">
    <source>
        <dbReference type="PROSITE" id="PS50110"/>
    </source>
</evidence>
<keyword evidence="10" id="KW-0902">Two-component regulatory system</keyword>
<dbReference type="Gene3D" id="3.40.50.2300">
    <property type="match status" value="1"/>
</dbReference>
<keyword evidence="6" id="KW-0812">Transmembrane</keyword>
<dbReference type="InterPro" id="IPR036641">
    <property type="entry name" value="HPT_dom_sf"/>
</dbReference>
<dbReference type="GO" id="GO:0005886">
    <property type="term" value="C:plasma membrane"/>
    <property type="evidence" value="ECO:0007669"/>
    <property type="project" value="UniProtKB-SubCell"/>
</dbReference>
<dbReference type="SUPFAM" id="SSF52172">
    <property type="entry name" value="CheY-like"/>
    <property type="match status" value="1"/>
</dbReference>
<dbReference type="EMBL" id="REFC01000013">
    <property type="protein sequence ID" value="RMA58994.1"/>
    <property type="molecule type" value="Genomic_DNA"/>
</dbReference>
<comment type="subcellular location">
    <subcellularLocation>
        <location evidence="2">Cell membrane</location>
        <topology evidence="2">Multi-pass membrane protein</topology>
    </subcellularLocation>
</comment>
<dbReference type="SMART" id="SM00387">
    <property type="entry name" value="HATPase_c"/>
    <property type="match status" value="1"/>
</dbReference>
<protein>
    <recommendedName>
        <fullName evidence="3">histidine kinase</fullName>
        <ecNumber evidence="3">2.7.13.3</ecNumber>
    </recommendedName>
</protein>
<evidence type="ECO:0000256" key="6">
    <source>
        <dbReference type="ARBA" id="ARBA00022692"/>
    </source>
</evidence>
<dbReference type="InterPro" id="IPR036890">
    <property type="entry name" value="HATPase_C_sf"/>
</dbReference>
<dbReference type="Pfam" id="PF02518">
    <property type="entry name" value="HATPase_c"/>
    <property type="match status" value="1"/>
</dbReference>
<comment type="catalytic activity">
    <reaction evidence="1">
        <text>ATP + protein L-histidine = ADP + protein N-phospho-L-histidine.</text>
        <dbReference type="EC" id="2.7.13.3"/>
    </reaction>
</comment>
<dbReference type="PRINTS" id="PR00344">
    <property type="entry name" value="BCTRLSENSOR"/>
</dbReference>
<dbReference type="CDD" id="cd00130">
    <property type="entry name" value="PAS"/>
    <property type="match status" value="1"/>
</dbReference>
<dbReference type="SMART" id="SM00448">
    <property type="entry name" value="REC"/>
    <property type="match status" value="1"/>
</dbReference>
<dbReference type="CDD" id="cd17546">
    <property type="entry name" value="REC_hyHK_CKI1_RcsC-like"/>
    <property type="match status" value="1"/>
</dbReference>
<feature type="domain" description="PAS" evidence="16">
    <location>
        <begin position="11"/>
        <end position="66"/>
    </location>
</feature>
<dbReference type="InterPro" id="IPR005467">
    <property type="entry name" value="His_kinase_dom"/>
</dbReference>
<keyword evidence="5 12" id="KW-0597">Phosphoprotein</keyword>
<sequence length="664" mass="75342">MNKKQSTKGQDLHRLKAALDLYDNAPCGSICFHNDGLIFDINNTLAVWLGFTKEEIINKRTLPSLFKIGGQIFFETHFFPLIKLQGFIKEVYFDVVRKDKSVLHGLINVREIPAQDDAPLTYQATVLDMSDRWHFEAELLKAKQQAESDSKAKADFLSTISHEIRTPLNAILGIGNLLHKTPLNKNQKDYARLLLHSSEHLLSLVNNLLDLSKIEARKFELEHVDFDVFDLSKILEQTFSVRAKEKGIEMRVDLDTDVPRYLIGDPVKLNQILTNLVGNAIKFTKIGSVTLSISVAKMSKQEVYLDFKVADTGIGIPSEKLESIFQEFSQASYDVNVEFGGTGLGLTISKKLLELHGSKLSVSSKLNVGSKFKFRICYKKSDKVLAKKDLSILESEKHDFGDLMVLLVDDNPANIFIAEQYLEQWNISYLSAESGKKALSMITKHKVDLILLDLQMPKMDGYETAKNIRDLKLNMKPVIIAFSASTKGEVNEQLMEAGIDDHLPKPFQPKQLYEILLRHQNVNPQSQGQLSSIPKKSLKKSMKKSNPKLNTPKVSFKLDRYIKMANNKPEYLKKFKLSTLDALISYQKDYNKAIVKNDIKMISDLIHKSTMSLYYIEADPLTELLMESRSMLQAENKDESLLNDKVTECNKEFIIIINGLTEKD</sequence>
<dbReference type="InterPro" id="IPR035965">
    <property type="entry name" value="PAS-like_dom_sf"/>
</dbReference>
<dbReference type="Proteomes" id="UP000271339">
    <property type="component" value="Unassembled WGS sequence"/>
</dbReference>
<dbReference type="GO" id="GO:0000155">
    <property type="term" value="F:phosphorelay sensor kinase activity"/>
    <property type="evidence" value="ECO:0007669"/>
    <property type="project" value="InterPro"/>
</dbReference>
<dbReference type="RefSeq" id="WP_121907926.1">
    <property type="nucleotide sequence ID" value="NZ_REFC01000013.1"/>
</dbReference>
<dbReference type="PROSITE" id="PS50109">
    <property type="entry name" value="HIS_KIN"/>
    <property type="match status" value="1"/>
</dbReference>
<evidence type="ECO:0000256" key="11">
    <source>
        <dbReference type="ARBA" id="ARBA00023136"/>
    </source>
</evidence>
<dbReference type="Pfam" id="PF00512">
    <property type="entry name" value="HisKA"/>
    <property type="match status" value="1"/>
</dbReference>
<dbReference type="Gene3D" id="3.30.450.20">
    <property type="entry name" value="PAS domain"/>
    <property type="match status" value="1"/>
</dbReference>
<evidence type="ECO:0000256" key="13">
    <source>
        <dbReference type="SAM" id="MobiDB-lite"/>
    </source>
</evidence>
<evidence type="ECO:0000256" key="1">
    <source>
        <dbReference type="ARBA" id="ARBA00000085"/>
    </source>
</evidence>
<evidence type="ECO:0000256" key="7">
    <source>
        <dbReference type="ARBA" id="ARBA00022741"/>
    </source>
</evidence>
<keyword evidence="18" id="KW-1185">Reference proteome</keyword>
<evidence type="ECO:0000256" key="10">
    <source>
        <dbReference type="ARBA" id="ARBA00023012"/>
    </source>
</evidence>
<reference evidence="17 18" key="1">
    <citation type="submission" date="2018-10" db="EMBL/GenBank/DDBJ databases">
        <title>Genomic Encyclopedia of Archaeal and Bacterial Type Strains, Phase II (KMG-II): from individual species to whole genera.</title>
        <authorList>
            <person name="Goeker M."/>
        </authorList>
    </citation>
    <scope>NUCLEOTIDE SEQUENCE [LARGE SCALE GENOMIC DNA]</scope>
    <source>
        <strain evidence="17 18">DSM 23424</strain>
    </source>
</reference>
<dbReference type="SUPFAM" id="SSF47226">
    <property type="entry name" value="Histidine-containing phosphotransfer domain, HPT domain"/>
    <property type="match status" value="1"/>
</dbReference>
<dbReference type="GO" id="GO:0005524">
    <property type="term" value="F:ATP binding"/>
    <property type="evidence" value="ECO:0007669"/>
    <property type="project" value="UniProtKB-KW"/>
</dbReference>
<evidence type="ECO:0000313" key="18">
    <source>
        <dbReference type="Proteomes" id="UP000271339"/>
    </source>
</evidence>
<evidence type="ECO:0000256" key="8">
    <source>
        <dbReference type="ARBA" id="ARBA00022840"/>
    </source>
</evidence>
<evidence type="ECO:0000256" key="3">
    <source>
        <dbReference type="ARBA" id="ARBA00012438"/>
    </source>
</evidence>
<name>A0A3L9YF36_9FLAO</name>
<dbReference type="SUPFAM" id="SSF55785">
    <property type="entry name" value="PYP-like sensor domain (PAS domain)"/>
    <property type="match status" value="1"/>
</dbReference>
<gene>
    <name evidence="17" type="ORF">BXY75_2376</name>
</gene>
<dbReference type="CDD" id="cd00082">
    <property type="entry name" value="HisKA"/>
    <property type="match status" value="1"/>
</dbReference>
<dbReference type="SUPFAM" id="SSF47384">
    <property type="entry name" value="Homodimeric domain of signal transducing histidine kinase"/>
    <property type="match status" value="1"/>
</dbReference>
<dbReference type="PANTHER" id="PTHR45339:SF1">
    <property type="entry name" value="HYBRID SIGNAL TRANSDUCTION HISTIDINE KINASE J"/>
    <property type="match status" value="1"/>
</dbReference>
<dbReference type="InterPro" id="IPR001789">
    <property type="entry name" value="Sig_transdc_resp-reg_receiver"/>
</dbReference>
<evidence type="ECO:0000256" key="5">
    <source>
        <dbReference type="ARBA" id="ARBA00022553"/>
    </source>
</evidence>
<feature type="modified residue" description="4-aspartylphosphate" evidence="12">
    <location>
        <position position="453"/>
    </location>
</feature>
<evidence type="ECO:0000259" key="16">
    <source>
        <dbReference type="PROSITE" id="PS50112"/>
    </source>
</evidence>
<organism evidence="17 18">
    <name type="scientific">Ulvibacter antarcticus</name>
    <dbReference type="NCBI Taxonomy" id="442714"/>
    <lineage>
        <taxon>Bacteria</taxon>
        <taxon>Pseudomonadati</taxon>
        <taxon>Bacteroidota</taxon>
        <taxon>Flavobacteriia</taxon>
        <taxon>Flavobacteriales</taxon>
        <taxon>Flavobacteriaceae</taxon>
        <taxon>Ulvibacter</taxon>
    </lineage>
</organism>
<dbReference type="SMART" id="SM00388">
    <property type="entry name" value="HisKA"/>
    <property type="match status" value="1"/>
</dbReference>
<dbReference type="OrthoDB" id="9811889at2"/>
<feature type="region of interest" description="Disordered" evidence="13">
    <location>
        <begin position="523"/>
        <end position="546"/>
    </location>
</feature>
<comment type="caution">
    <text evidence="17">The sequence shown here is derived from an EMBL/GenBank/DDBJ whole genome shotgun (WGS) entry which is preliminary data.</text>
</comment>
<dbReference type="FunFam" id="3.30.565.10:FF:000010">
    <property type="entry name" value="Sensor histidine kinase RcsC"/>
    <property type="match status" value="1"/>
</dbReference>
<evidence type="ECO:0000256" key="12">
    <source>
        <dbReference type="PROSITE-ProRule" id="PRU00169"/>
    </source>
</evidence>
<keyword evidence="4" id="KW-1003">Cell membrane</keyword>
<evidence type="ECO:0000256" key="4">
    <source>
        <dbReference type="ARBA" id="ARBA00022475"/>
    </source>
</evidence>
<evidence type="ECO:0000256" key="2">
    <source>
        <dbReference type="ARBA" id="ARBA00004651"/>
    </source>
</evidence>